<dbReference type="EMBL" id="LRPC01000006">
    <property type="protein sequence ID" value="KYG76426.1"/>
    <property type="molecule type" value="Genomic_DNA"/>
</dbReference>
<name>A0A150XCL3_9BACT</name>
<evidence type="ECO:0000313" key="2">
    <source>
        <dbReference type="Proteomes" id="UP000075606"/>
    </source>
</evidence>
<keyword evidence="2" id="KW-1185">Reference proteome</keyword>
<accession>A0A150XCL3</accession>
<protein>
    <submittedName>
        <fullName evidence="1">Uncharacterized protein</fullName>
    </submittedName>
</protein>
<sequence>MEEQEKLSMAWVNELMSISKNDDRVEGLRLDVNQEKSGAIELKFIQGNEVIHKAVYPDRPTLERSFPATLLFIISEGIKEFHNKRKKR</sequence>
<comment type="caution">
    <text evidence="1">The sequence shown here is derived from an EMBL/GenBank/DDBJ whole genome shotgun (WGS) entry which is preliminary data.</text>
</comment>
<gene>
    <name evidence="1" type="ORF">AWW68_19465</name>
</gene>
<proteinExistence type="predicted"/>
<reference evidence="1 2" key="1">
    <citation type="submission" date="2016-01" db="EMBL/GenBank/DDBJ databases">
        <title>Genome sequencing of Roseivirga spongicola UST030701-084.</title>
        <authorList>
            <person name="Selvaratnam C."/>
            <person name="Thevarajoo S."/>
            <person name="Goh K.M."/>
            <person name="Ee R."/>
            <person name="Chan K.-G."/>
            <person name="Chong C.S."/>
        </authorList>
    </citation>
    <scope>NUCLEOTIDE SEQUENCE [LARGE SCALE GENOMIC DNA]</scope>
    <source>
        <strain evidence="1 2">UST030701-084</strain>
    </source>
</reference>
<dbReference type="RefSeq" id="WP_068218930.1">
    <property type="nucleotide sequence ID" value="NZ_LRPC01000006.1"/>
</dbReference>
<evidence type="ECO:0000313" key="1">
    <source>
        <dbReference type="EMBL" id="KYG76426.1"/>
    </source>
</evidence>
<dbReference type="AlphaFoldDB" id="A0A150XCL3"/>
<dbReference type="STRING" id="333140.AWW68_19465"/>
<dbReference type="Proteomes" id="UP000075606">
    <property type="component" value="Unassembled WGS sequence"/>
</dbReference>
<organism evidence="1 2">
    <name type="scientific">Roseivirga spongicola</name>
    <dbReference type="NCBI Taxonomy" id="333140"/>
    <lineage>
        <taxon>Bacteria</taxon>
        <taxon>Pseudomonadati</taxon>
        <taxon>Bacteroidota</taxon>
        <taxon>Cytophagia</taxon>
        <taxon>Cytophagales</taxon>
        <taxon>Roseivirgaceae</taxon>
        <taxon>Roseivirga</taxon>
    </lineage>
</organism>